<proteinExistence type="predicted"/>
<evidence type="ECO:0000313" key="2">
    <source>
        <dbReference type="EMBL" id="QDU68611.1"/>
    </source>
</evidence>
<sequence precursor="true">MIELAIHRPGLEAPRAMTPALASSFTCVLAFARRELREALTSRWFVLYGLAFAALSVSVSYVSLASAGSEGLAGFGRTAAGLLNLIMLVVPLMALTAGAGSLAGERERGTLIYLVAQPVSRWEVLLGKFLGLAAAFVACLCGGFGLSALVLASRGAVGIDSFVMLVAATSLLALVMLALGFVISVFSRKSSVATGVALFTWLFLVLLSDLGLMAGSVLFKLRVQELFALSVLNPLQAFKLGVVQGLESSLDVLGPVGVYASQTWGERLPWLLFGVLCAWGMLAFAVAAFGFSRSSTA</sequence>
<accession>A0A518BNQ8</accession>
<dbReference type="PANTHER" id="PTHR43471">
    <property type="entry name" value="ABC TRANSPORTER PERMEASE"/>
    <property type="match status" value="1"/>
</dbReference>
<feature type="transmembrane region" description="Helical" evidence="1">
    <location>
        <begin position="162"/>
        <end position="186"/>
    </location>
</feature>
<dbReference type="EMBL" id="CP036287">
    <property type="protein sequence ID" value="QDU68611.1"/>
    <property type="molecule type" value="Genomic_DNA"/>
</dbReference>
<dbReference type="GO" id="GO:0140359">
    <property type="term" value="F:ABC-type transporter activity"/>
    <property type="evidence" value="ECO:0007669"/>
    <property type="project" value="InterPro"/>
</dbReference>
<dbReference type="GO" id="GO:0005886">
    <property type="term" value="C:plasma membrane"/>
    <property type="evidence" value="ECO:0007669"/>
    <property type="project" value="UniProtKB-SubCell"/>
</dbReference>
<name>A0A518BNQ8_9BACT</name>
<protein>
    <submittedName>
        <fullName evidence="2">ABC-2 family transporter protein</fullName>
    </submittedName>
</protein>
<keyword evidence="1" id="KW-0472">Membrane</keyword>
<feature type="transmembrane region" description="Helical" evidence="1">
    <location>
        <begin position="16"/>
        <end position="32"/>
    </location>
</feature>
<dbReference type="KEGG" id="pbap:Pla133_37110"/>
<dbReference type="PANTHER" id="PTHR43471:SF1">
    <property type="entry name" value="ABC TRANSPORTER PERMEASE PROTEIN NOSY-RELATED"/>
    <property type="match status" value="1"/>
</dbReference>
<feature type="transmembrane region" description="Helical" evidence="1">
    <location>
        <begin position="125"/>
        <end position="150"/>
    </location>
</feature>
<keyword evidence="3" id="KW-1185">Reference proteome</keyword>
<evidence type="ECO:0000256" key="1">
    <source>
        <dbReference type="SAM" id="Phobius"/>
    </source>
</evidence>
<dbReference type="AlphaFoldDB" id="A0A518BNQ8"/>
<dbReference type="Pfam" id="PF12679">
    <property type="entry name" value="ABC2_membrane_2"/>
    <property type="match status" value="1"/>
</dbReference>
<keyword evidence="1" id="KW-0812">Transmembrane</keyword>
<feature type="transmembrane region" description="Helical" evidence="1">
    <location>
        <begin position="44"/>
        <end position="62"/>
    </location>
</feature>
<dbReference type="Proteomes" id="UP000316921">
    <property type="component" value="Chromosome"/>
</dbReference>
<keyword evidence="1" id="KW-1133">Transmembrane helix</keyword>
<feature type="transmembrane region" description="Helical" evidence="1">
    <location>
        <begin position="270"/>
        <end position="291"/>
    </location>
</feature>
<gene>
    <name evidence="2" type="ORF">Pla133_37110</name>
</gene>
<feature type="transmembrane region" description="Helical" evidence="1">
    <location>
        <begin position="198"/>
        <end position="219"/>
    </location>
</feature>
<feature type="transmembrane region" description="Helical" evidence="1">
    <location>
        <begin position="82"/>
        <end position="104"/>
    </location>
</feature>
<evidence type="ECO:0000313" key="3">
    <source>
        <dbReference type="Proteomes" id="UP000316921"/>
    </source>
</evidence>
<reference evidence="2 3" key="1">
    <citation type="submission" date="2019-02" db="EMBL/GenBank/DDBJ databases">
        <title>Deep-cultivation of Planctomycetes and their phenomic and genomic characterization uncovers novel biology.</title>
        <authorList>
            <person name="Wiegand S."/>
            <person name="Jogler M."/>
            <person name="Boedeker C."/>
            <person name="Pinto D."/>
            <person name="Vollmers J."/>
            <person name="Rivas-Marin E."/>
            <person name="Kohn T."/>
            <person name="Peeters S.H."/>
            <person name="Heuer A."/>
            <person name="Rast P."/>
            <person name="Oberbeckmann S."/>
            <person name="Bunk B."/>
            <person name="Jeske O."/>
            <person name="Meyerdierks A."/>
            <person name="Storesund J.E."/>
            <person name="Kallscheuer N."/>
            <person name="Luecker S."/>
            <person name="Lage O.M."/>
            <person name="Pohl T."/>
            <person name="Merkel B.J."/>
            <person name="Hornburger P."/>
            <person name="Mueller R.-W."/>
            <person name="Bruemmer F."/>
            <person name="Labrenz M."/>
            <person name="Spormann A.M."/>
            <person name="Op den Camp H."/>
            <person name="Overmann J."/>
            <person name="Amann R."/>
            <person name="Jetten M.S.M."/>
            <person name="Mascher T."/>
            <person name="Medema M.H."/>
            <person name="Devos D.P."/>
            <person name="Kaster A.-K."/>
            <person name="Ovreas L."/>
            <person name="Rohde M."/>
            <person name="Galperin M.Y."/>
            <person name="Jogler C."/>
        </authorList>
    </citation>
    <scope>NUCLEOTIDE SEQUENCE [LARGE SCALE GENOMIC DNA]</scope>
    <source>
        <strain evidence="2 3">Pla133</strain>
    </source>
</reference>
<organism evidence="2 3">
    <name type="scientific">Engelhardtia mirabilis</name>
    <dbReference type="NCBI Taxonomy" id="2528011"/>
    <lineage>
        <taxon>Bacteria</taxon>
        <taxon>Pseudomonadati</taxon>
        <taxon>Planctomycetota</taxon>
        <taxon>Planctomycetia</taxon>
        <taxon>Planctomycetia incertae sedis</taxon>
        <taxon>Engelhardtia</taxon>
    </lineage>
</organism>